<evidence type="ECO:0000313" key="1">
    <source>
        <dbReference type="EMBL" id="MBP2033989.1"/>
    </source>
</evidence>
<proteinExistence type="predicted"/>
<accession>A0ABS4KVC5</accession>
<dbReference type="Proteomes" id="UP001519307">
    <property type="component" value="Unassembled WGS sequence"/>
</dbReference>
<dbReference type="RefSeq" id="WP_209703225.1">
    <property type="nucleotide sequence ID" value="NZ_JAGGLM010000027.1"/>
</dbReference>
<evidence type="ECO:0000313" key="2">
    <source>
        <dbReference type="Proteomes" id="UP001519307"/>
    </source>
</evidence>
<name>A0ABS4KVC5_9CLOT</name>
<dbReference type="EMBL" id="JAGGLM010000027">
    <property type="protein sequence ID" value="MBP2033989.1"/>
    <property type="molecule type" value="Genomic_DNA"/>
</dbReference>
<protein>
    <submittedName>
        <fullName evidence="1">Uncharacterized protein</fullName>
    </submittedName>
</protein>
<comment type="caution">
    <text evidence="1">The sequence shown here is derived from an EMBL/GenBank/DDBJ whole genome shotgun (WGS) entry which is preliminary data.</text>
</comment>
<organism evidence="1 2">
    <name type="scientific">Clostridium algifaecis</name>
    <dbReference type="NCBI Taxonomy" id="1472040"/>
    <lineage>
        <taxon>Bacteria</taxon>
        <taxon>Bacillati</taxon>
        <taxon>Bacillota</taxon>
        <taxon>Clostridia</taxon>
        <taxon>Eubacteriales</taxon>
        <taxon>Clostridiaceae</taxon>
        <taxon>Clostridium</taxon>
    </lineage>
</organism>
<gene>
    <name evidence="1" type="ORF">J2Z42_002706</name>
</gene>
<dbReference type="Pfam" id="PF20323">
    <property type="entry name" value="DUF6618"/>
    <property type="match status" value="1"/>
</dbReference>
<reference evidence="1 2" key="1">
    <citation type="submission" date="2021-03" db="EMBL/GenBank/DDBJ databases">
        <title>Genomic Encyclopedia of Type Strains, Phase IV (KMG-IV): sequencing the most valuable type-strain genomes for metagenomic binning, comparative biology and taxonomic classification.</title>
        <authorList>
            <person name="Goeker M."/>
        </authorList>
    </citation>
    <scope>NUCLEOTIDE SEQUENCE [LARGE SCALE GENOMIC DNA]</scope>
    <source>
        <strain evidence="1 2">DSM 28783</strain>
    </source>
</reference>
<sequence>MSINFNCKLDLDDKVEKWNGRISKIEAYGSHYEIRIESRSGITVLVGKSASSNFACIQQQ</sequence>
<keyword evidence="2" id="KW-1185">Reference proteome</keyword>
<dbReference type="InterPro" id="IPR046726">
    <property type="entry name" value="DUF6618"/>
</dbReference>